<sequence length="217" mass="25585">MSRLREYFFSNNNHLVDKWDHYLEIYERHFSRFVNKKINVLEIGIYHGGSLQMWKNYFGPQATIYGLDIYEKCKELVEERVNIIIGDQGDRNFWKQIKPHLPKFDIIIDDGGHHMHQQKITFEEMFSEVSPNGVYVIEDMHTSYLTPYGGGKNSKENFINYTKNIVDSLYGWHNEDVDQFTTSIGSMTYYDSVLVIEKEPRQKPFTIKSGVPTMTFT</sequence>
<proteinExistence type="predicted"/>
<evidence type="ECO:0000313" key="1">
    <source>
        <dbReference type="EMBL" id="MDQ0417716.1"/>
    </source>
</evidence>
<dbReference type="Gene3D" id="3.40.50.150">
    <property type="entry name" value="Vaccinia Virus protein VP39"/>
    <property type="match status" value="1"/>
</dbReference>
<evidence type="ECO:0000313" key="2">
    <source>
        <dbReference type="Proteomes" id="UP001238450"/>
    </source>
</evidence>
<reference evidence="1 2" key="1">
    <citation type="submission" date="2023-07" db="EMBL/GenBank/DDBJ databases">
        <title>Genomic Encyclopedia of Type Strains, Phase IV (KMG-IV): sequencing the most valuable type-strain genomes for metagenomic binning, comparative biology and taxonomic classification.</title>
        <authorList>
            <person name="Goeker M."/>
        </authorList>
    </citation>
    <scope>NUCLEOTIDE SEQUENCE [LARGE SCALE GENOMIC DNA]</scope>
    <source>
        <strain evidence="1 2">DSM 46876</strain>
    </source>
</reference>
<protein>
    <recommendedName>
        <fullName evidence="3">Methyltransferase domain-containing protein</fullName>
    </recommendedName>
</protein>
<dbReference type="SUPFAM" id="SSF53335">
    <property type="entry name" value="S-adenosyl-L-methionine-dependent methyltransferases"/>
    <property type="match status" value="1"/>
</dbReference>
<dbReference type="AlphaFoldDB" id="A0AAJ1WU73"/>
<dbReference type="EMBL" id="JAUSUV010000007">
    <property type="protein sequence ID" value="MDQ0417716.1"/>
    <property type="molecule type" value="Genomic_DNA"/>
</dbReference>
<keyword evidence="2" id="KW-1185">Reference proteome</keyword>
<gene>
    <name evidence="1" type="ORF">J2Z48_001889</name>
</gene>
<accession>A0AAJ1WU73</accession>
<comment type="caution">
    <text evidence="1">The sequence shown here is derived from an EMBL/GenBank/DDBJ whole genome shotgun (WGS) entry which is preliminary data.</text>
</comment>
<dbReference type="RefSeq" id="WP_307252883.1">
    <property type="nucleotide sequence ID" value="NZ_JAUSUV010000007.1"/>
</dbReference>
<organism evidence="1 2">
    <name type="scientific">Croceifilum oryzae</name>
    <dbReference type="NCBI Taxonomy" id="1553429"/>
    <lineage>
        <taxon>Bacteria</taxon>
        <taxon>Bacillati</taxon>
        <taxon>Bacillota</taxon>
        <taxon>Bacilli</taxon>
        <taxon>Bacillales</taxon>
        <taxon>Thermoactinomycetaceae</taxon>
        <taxon>Croceifilum</taxon>
    </lineage>
</organism>
<name>A0AAJ1WU73_9BACL</name>
<dbReference type="Proteomes" id="UP001238450">
    <property type="component" value="Unassembled WGS sequence"/>
</dbReference>
<dbReference type="InterPro" id="IPR029063">
    <property type="entry name" value="SAM-dependent_MTases_sf"/>
</dbReference>
<evidence type="ECO:0008006" key="3">
    <source>
        <dbReference type="Google" id="ProtNLM"/>
    </source>
</evidence>